<dbReference type="AlphaFoldDB" id="A0A645DRT5"/>
<reference evidence="1" key="1">
    <citation type="submission" date="2019-08" db="EMBL/GenBank/DDBJ databases">
        <authorList>
            <person name="Kucharzyk K."/>
            <person name="Murdoch R.W."/>
            <person name="Higgins S."/>
            <person name="Loffler F."/>
        </authorList>
    </citation>
    <scope>NUCLEOTIDE SEQUENCE</scope>
</reference>
<dbReference type="EMBL" id="VSSQ01038469">
    <property type="protein sequence ID" value="MPM91413.1"/>
    <property type="molecule type" value="Genomic_DNA"/>
</dbReference>
<sequence length="87" mass="9874">MRIIIIVYKLSPALAYEHQVLIAPGKINIQPVIIGAVVVELFFQFIQFVFGCSFNCGKASSLLENIGHSILFEIYIHPFRLKIIQKI</sequence>
<evidence type="ECO:0000313" key="1">
    <source>
        <dbReference type="EMBL" id="MPM91413.1"/>
    </source>
</evidence>
<protein>
    <submittedName>
        <fullName evidence="1">Uncharacterized protein</fullName>
    </submittedName>
</protein>
<comment type="caution">
    <text evidence="1">The sequence shown here is derived from an EMBL/GenBank/DDBJ whole genome shotgun (WGS) entry which is preliminary data.</text>
</comment>
<name>A0A645DRT5_9ZZZZ</name>
<organism evidence="1">
    <name type="scientific">bioreactor metagenome</name>
    <dbReference type="NCBI Taxonomy" id="1076179"/>
    <lineage>
        <taxon>unclassified sequences</taxon>
        <taxon>metagenomes</taxon>
        <taxon>ecological metagenomes</taxon>
    </lineage>
</organism>
<accession>A0A645DRT5</accession>
<gene>
    <name evidence="1" type="ORF">SDC9_138542</name>
</gene>
<proteinExistence type="predicted"/>